<keyword evidence="2 13" id="KW-0378">Hydrolase</keyword>
<comment type="caution">
    <text evidence="13">The sequence shown here is derived from an EMBL/GenBank/DDBJ whole genome shotgun (WGS) entry which is preliminary data.</text>
</comment>
<evidence type="ECO:0000256" key="6">
    <source>
        <dbReference type="ARBA" id="ARBA00041520"/>
    </source>
</evidence>
<protein>
    <recommendedName>
        <fullName evidence="5">Palmitoyl-protein thioesterase ABHD10, mitochondrial</fullName>
        <ecNumber evidence="4">3.1.1.93</ecNumber>
        <ecNumber evidence="1">3.1.2.22</ecNumber>
    </recommendedName>
    <alternativeName>
        <fullName evidence="7">Acyl-protein thioesterase ABHD10</fullName>
    </alternativeName>
    <alternativeName>
        <fullName evidence="8">Alpha/beta hydrolase domain-containing protein 10</fullName>
    </alternativeName>
    <alternativeName>
        <fullName evidence="6">Mycophenolic acid acyl-glucuronide esterase, mitochondrial</fullName>
    </alternativeName>
</protein>
<evidence type="ECO:0000256" key="3">
    <source>
        <dbReference type="ARBA" id="ARBA00022946"/>
    </source>
</evidence>
<dbReference type="SUPFAM" id="SSF53474">
    <property type="entry name" value="alpha/beta-Hydrolases"/>
    <property type="match status" value="1"/>
</dbReference>
<evidence type="ECO:0000313" key="14">
    <source>
        <dbReference type="Proteomes" id="UP000245137"/>
    </source>
</evidence>
<dbReference type="PANTHER" id="PTHR16138:SF7">
    <property type="entry name" value="PALMITOYL-PROTEIN THIOESTERASE ABHD10, MITOCHONDRIAL"/>
    <property type="match status" value="1"/>
</dbReference>
<keyword evidence="3" id="KW-0809">Transit peptide</keyword>
<dbReference type="Proteomes" id="UP000245137">
    <property type="component" value="Unassembled WGS sequence"/>
</dbReference>
<evidence type="ECO:0000256" key="11">
    <source>
        <dbReference type="ARBA" id="ARBA00047972"/>
    </source>
</evidence>
<dbReference type="EC" id="3.1.1.93" evidence="4"/>
<dbReference type="InterPro" id="IPR052382">
    <property type="entry name" value="ABHD10_acyl-thioesterase"/>
</dbReference>
<dbReference type="RefSeq" id="WP_108915679.1">
    <property type="nucleotide sequence ID" value="NZ_BGJY01000001.1"/>
</dbReference>
<dbReference type="InterPro" id="IPR000073">
    <property type="entry name" value="AB_hydrolase_1"/>
</dbReference>
<gene>
    <name evidence="13" type="ORF">C5689_02360</name>
</gene>
<comment type="catalytic activity">
    <reaction evidence="10">
        <text>S-hexadecanoyl-L-cysteinyl-[protein] + H2O = L-cysteinyl-[protein] + hexadecanoate + H(+)</text>
        <dbReference type="Rhea" id="RHEA:19233"/>
        <dbReference type="Rhea" id="RHEA-COMP:10131"/>
        <dbReference type="Rhea" id="RHEA-COMP:11032"/>
        <dbReference type="ChEBI" id="CHEBI:7896"/>
        <dbReference type="ChEBI" id="CHEBI:15377"/>
        <dbReference type="ChEBI" id="CHEBI:15378"/>
        <dbReference type="ChEBI" id="CHEBI:29950"/>
        <dbReference type="ChEBI" id="CHEBI:74151"/>
        <dbReference type="EC" id="3.1.2.22"/>
    </reaction>
    <physiologicalReaction direction="left-to-right" evidence="10">
        <dbReference type="Rhea" id="RHEA:19234"/>
    </physiologicalReaction>
</comment>
<dbReference type="GO" id="GO:0008474">
    <property type="term" value="F:palmitoyl-(protein) hydrolase activity"/>
    <property type="evidence" value="ECO:0007669"/>
    <property type="project" value="UniProtKB-EC"/>
</dbReference>
<comment type="catalytic activity">
    <reaction evidence="11">
        <text>mycophenolic acid O-acyl-beta-D-glucuronide + H2O = mycophenolate + D-glucuronate + H(+)</text>
        <dbReference type="Rhea" id="RHEA:34179"/>
        <dbReference type="ChEBI" id="CHEBI:15377"/>
        <dbReference type="ChEBI" id="CHEBI:15378"/>
        <dbReference type="ChEBI" id="CHEBI:58720"/>
        <dbReference type="ChEBI" id="CHEBI:62932"/>
        <dbReference type="ChEBI" id="CHEBI:66982"/>
        <dbReference type="EC" id="3.1.1.93"/>
    </reaction>
    <physiologicalReaction direction="left-to-right" evidence="11">
        <dbReference type="Rhea" id="RHEA:34180"/>
    </physiologicalReaction>
</comment>
<comment type="function">
    <text evidence="9">Acts as an acyl-protein thioesterase that hydrolyzes fatty acids from acylated residues in proteins. Regulates the mitochondrial S-depalmitoylation of the nucleophilic active site residue of peroxiredoxin-5/PRDX5, a key antioxidant protein, therefore modulating mitochondrial antioxidant ability. Also catalyzes the deglucuronidation of mycophenolic acid acyl-glucuronide, an active metabolite of the immunosuppressant drug mycophenolate.</text>
</comment>
<dbReference type="GO" id="GO:0102390">
    <property type="term" value="F:mycophenolic acid acyl-glucuronide esterase activity"/>
    <property type="evidence" value="ECO:0007669"/>
    <property type="project" value="UniProtKB-EC"/>
</dbReference>
<dbReference type="Pfam" id="PF12697">
    <property type="entry name" value="Abhydrolase_6"/>
    <property type="match status" value="1"/>
</dbReference>
<sequence>MAVDGVEEGLSFIELALEGREPWRIARRLRAAHGAGAERPGVMLLGGFKSDMLGSKAAHLDAWAEREGRAFLRFDYSGHGESSGRFEDGTIGDWLAQSLAVFDASTRGPQILVGSSMGGWLALLMARRLAEQGRRLHALVLIAPAVDFTEELVWNNADDDIRRAILEEGAWLRPSPYSPEPTPITRRLIEDGRAHLMLDDVIRVNAPVHILQGMRDEDVPYRHALRLMDCLASDPVVLTLVMEGDHRLSRSEDLAHLTATIEAL</sequence>
<organism evidence="13 14">
    <name type="scientific">Methylosinus sporium</name>
    <dbReference type="NCBI Taxonomy" id="428"/>
    <lineage>
        <taxon>Bacteria</taxon>
        <taxon>Pseudomonadati</taxon>
        <taxon>Pseudomonadota</taxon>
        <taxon>Alphaproteobacteria</taxon>
        <taxon>Hyphomicrobiales</taxon>
        <taxon>Methylocystaceae</taxon>
        <taxon>Methylosinus</taxon>
    </lineage>
</organism>
<dbReference type="InterPro" id="IPR029058">
    <property type="entry name" value="AB_hydrolase_fold"/>
</dbReference>
<evidence type="ECO:0000259" key="12">
    <source>
        <dbReference type="Pfam" id="PF12697"/>
    </source>
</evidence>
<dbReference type="OrthoDB" id="9813296at2"/>
<accession>A0A2U1SUU8</accession>
<name>A0A2U1SUU8_METSR</name>
<dbReference type="EC" id="3.1.2.22" evidence="1"/>
<evidence type="ECO:0000256" key="9">
    <source>
        <dbReference type="ARBA" id="ARBA00046047"/>
    </source>
</evidence>
<evidence type="ECO:0000256" key="1">
    <source>
        <dbReference type="ARBA" id="ARBA00012423"/>
    </source>
</evidence>
<reference evidence="13 14" key="1">
    <citation type="journal article" date="2018" name="Appl. Microbiol. Biotechnol.">
        <title>Co-cultivation of the strictly anaerobic methanogen Methanosarcina barkeri with aerobic methanotrophs in an oxygen-limited membrane bioreactor.</title>
        <authorList>
            <person name="In 't Zandt M.H."/>
            <person name="van den Bosch T.J.M."/>
            <person name="Rijkers R."/>
            <person name="van Kessel M.A.H.J."/>
            <person name="Jetten M.S.M."/>
            <person name="Welte C.U."/>
        </authorList>
    </citation>
    <scope>NUCLEOTIDE SEQUENCE [LARGE SCALE GENOMIC DNA]</scope>
    <source>
        <strain evidence="13 14">DSM 17706</strain>
    </source>
</reference>
<dbReference type="AlphaFoldDB" id="A0A2U1SUU8"/>
<evidence type="ECO:0000256" key="7">
    <source>
        <dbReference type="ARBA" id="ARBA00042645"/>
    </source>
</evidence>
<feature type="domain" description="AB hydrolase-1" evidence="12">
    <location>
        <begin position="57"/>
        <end position="246"/>
    </location>
</feature>
<evidence type="ECO:0000256" key="2">
    <source>
        <dbReference type="ARBA" id="ARBA00022801"/>
    </source>
</evidence>
<keyword evidence="14" id="KW-1185">Reference proteome</keyword>
<evidence type="ECO:0000256" key="10">
    <source>
        <dbReference type="ARBA" id="ARBA00047409"/>
    </source>
</evidence>
<dbReference type="Gene3D" id="3.40.50.1820">
    <property type="entry name" value="alpha/beta hydrolase"/>
    <property type="match status" value="1"/>
</dbReference>
<evidence type="ECO:0000256" key="8">
    <source>
        <dbReference type="ARBA" id="ARBA00042704"/>
    </source>
</evidence>
<proteinExistence type="predicted"/>
<evidence type="ECO:0000256" key="4">
    <source>
        <dbReference type="ARBA" id="ARBA00039132"/>
    </source>
</evidence>
<evidence type="ECO:0000256" key="5">
    <source>
        <dbReference type="ARBA" id="ARBA00039314"/>
    </source>
</evidence>
<evidence type="ECO:0000313" key="13">
    <source>
        <dbReference type="EMBL" id="PWB95390.1"/>
    </source>
</evidence>
<dbReference type="PANTHER" id="PTHR16138">
    <property type="entry name" value="MYCOPHENOLIC ACID ACYL-GLUCURONIDE ESTERASE, MITOCHONDRIAL"/>
    <property type="match status" value="1"/>
</dbReference>
<dbReference type="EMBL" id="PUIV01000002">
    <property type="protein sequence ID" value="PWB95390.1"/>
    <property type="molecule type" value="Genomic_DNA"/>
</dbReference>